<evidence type="ECO:0000313" key="2">
    <source>
        <dbReference type="Proteomes" id="UP000004491"/>
    </source>
</evidence>
<protein>
    <submittedName>
        <fullName evidence="1">Putative tRNA 2-thiocytidine biosynthesis protein TtcA</fullName>
    </submittedName>
</protein>
<accession>G2DGS8</accession>
<dbReference type="AlphaFoldDB" id="G2DGS8"/>
<dbReference type="PANTHER" id="PTHR43686:SF1">
    <property type="entry name" value="AMINOTRAN_5 DOMAIN-CONTAINING PROTEIN"/>
    <property type="match status" value="1"/>
</dbReference>
<dbReference type="InterPro" id="IPR014729">
    <property type="entry name" value="Rossmann-like_a/b/a_fold"/>
</dbReference>
<dbReference type="EMBL" id="AFOC01000102">
    <property type="protein sequence ID" value="EGV50176.1"/>
    <property type="molecule type" value="Genomic_DNA"/>
</dbReference>
<reference evidence="1" key="1">
    <citation type="journal article" date="2011" name="ISME J.">
        <title>The endosymbionts of the deep-sea tubeworms Riftia pachyptila and Tevnia jerichonana share an identical physiology as revealed by proteogenomic analyses.</title>
        <authorList>
            <person name="Gardebrecht A."/>
            <person name="Markert S."/>
            <person name="Felbeck H."/>
            <person name="Thuermer A."/>
            <person name="Albrecht D."/>
            <person name="Wollherr A."/>
            <person name="Kabisch J."/>
            <person name="Lehmann R."/>
            <person name="Daniel R."/>
            <person name="Liesegang H."/>
            <person name="Hecker M."/>
            <person name="Sievert S.M."/>
            <person name="Schweder T."/>
        </authorList>
    </citation>
    <scope>NUCLEOTIDE SEQUENCE [LARGE SCALE GENOMIC DNA]</scope>
</reference>
<evidence type="ECO:0000313" key="1">
    <source>
        <dbReference type="EMBL" id="EGV50176.1"/>
    </source>
</evidence>
<name>G2DGS8_9GAMM</name>
<dbReference type="PATRIC" id="fig|1048808.3.peg.2867"/>
<dbReference type="PANTHER" id="PTHR43686">
    <property type="entry name" value="SULFURTRANSFERASE-RELATED"/>
    <property type="match status" value="1"/>
</dbReference>
<dbReference type="Gene3D" id="3.40.50.620">
    <property type="entry name" value="HUPs"/>
    <property type="match status" value="1"/>
</dbReference>
<proteinExistence type="predicted"/>
<dbReference type="Proteomes" id="UP000004491">
    <property type="component" value="Unassembled WGS sequence"/>
</dbReference>
<keyword evidence="2" id="KW-1185">Reference proteome</keyword>
<sequence>MTRAFARDAGLPIIPDSCPACFTAPSQRAQMKQLLAMQERQNKHLFPNILHAMRPLMDETP</sequence>
<comment type="caution">
    <text evidence="1">The sequence shown here is derived from an EMBL/GenBank/DDBJ whole genome shotgun (WGS) entry which is preliminary data.</text>
</comment>
<organism evidence="1 2">
    <name type="scientific">endosymbiont of Riftia pachyptila</name>
    <name type="common">vent Ph05</name>
    <dbReference type="NCBI Taxonomy" id="1048808"/>
    <lineage>
        <taxon>Bacteria</taxon>
        <taxon>Pseudomonadati</taxon>
        <taxon>Pseudomonadota</taxon>
        <taxon>Gammaproteobacteria</taxon>
        <taxon>sulfur-oxidizing symbionts</taxon>
    </lineage>
</organism>
<gene>
    <name evidence="1" type="ORF">Rifp1Sym_dw00070</name>
</gene>